<dbReference type="GO" id="GO:0016485">
    <property type="term" value="P:protein processing"/>
    <property type="evidence" value="ECO:0007669"/>
    <property type="project" value="TreeGrafter"/>
</dbReference>
<comment type="caution">
    <text evidence="9">The sequence shown here is derived from an EMBL/GenBank/DDBJ whole genome shotgun (WGS) entry which is preliminary data.</text>
</comment>
<keyword evidence="1 5" id="KW-0645">Protease</keyword>
<dbReference type="InterPro" id="IPR036852">
    <property type="entry name" value="Peptidase_S8/S53_dom_sf"/>
</dbReference>
<comment type="similarity">
    <text evidence="5">Belongs to the peptidase S8 family.</text>
</comment>
<dbReference type="InterPro" id="IPR015500">
    <property type="entry name" value="Peptidase_S8_subtilisin-rel"/>
</dbReference>
<keyword evidence="2 7" id="KW-0732">Signal</keyword>
<dbReference type="PANTHER" id="PTHR42884">
    <property type="entry name" value="PROPROTEIN CONVERTASE SUBTILISIN/KEXIN-RELATED"/>
    <property type="match status" value="1"/>
</dbReference>
<keyword evidence="3 5" id="KW-0378">Hydrolase</keyword>
<dbReference type="SUPFAM" id="SSF52743">
    <property type="entry name" value="Subtilisin-like"/>
    <property type="match status" value="1"/>
</dbReference>
<feature type="chain" id="PRO_5003866558" evidence="7">
    <location>
        <begin position="26"/>
        <end position="797"/>
    </location>
</feature>
<dbReference type="GO" id="GO:0004252">
    <property type="term" value="F:serine-type endopeptidase activity"/>
    <property type="evidence" value="ECO:0007669"/>
    <property type="project" value="UniProtKB-UniRule"/>
</dbReference>
<feature type="active site" description="Charge relay system" evidence="5">
    <location>
        <position position="141"/>
    </location>
</feature>
<dbReference type="PANTHER" id="PTHR42884:SF14">
    <property type="entry name" value="NEUROENDOCRINE CONVERTASE 1"/>
    <property type="match status" value="1"/>
</dbReference>
<dbReference type="EMBL" id="AMSI01000001">
    <property type="protein sequence ID" value="EKF44222.1"/>
    <property type="molecule type" value="Genomic_DNA"/>
</dbReference>
<evidence type="ECO:0000256" key="4">
    <source>
        <dbReference type="ARBA" id="ARBA00022825"/>
    </source>
</evidence>
<evidence type="ECO:0000313" key="9">
    <source>
        <dbReference type="EMBL" id="EKF44222.1"/>
    </source>
</evidence>
<feature type="domain" description="Peptidase S8/S53" evidence="8">
    <location>
        <begin position="132"/>
        <end position="441"/>
    </location>
</feature>
<feature type="active site" description="Charge relay system" evidence="5">
    <location>
        <position position="376"/>
    </location>
</feature>
<evidence type="ECO:0000256" key="6">
    <source>
        <dbReference type="SAM" id="MobiDB-lite"/>
    </source>
</evidence>
<dbReference type="GO" id="GO:0016020">
    <property type="term" value="C:membrane"/>
    <property type="evidence" value="ECO:0007669"/>
    <property type="project" value="TreeGrafter"/>
</dbReference>
<keyword evidence="10" id="KW-1185">Reference proteome</keyword>
<protein>
    <submittedName>
        <fullName evidence="9">Serine protease</fullName>
    </submittedName>
</protein>
<dbReference type="PRINTS" id="PR00723">
    <property type="entry name" value="SUBTILISIN"/>
</dbReference>
<dbReference type="STRING" id="721133.SAMN05216176_102145"/>
<dbReference type="InterPro" id="IPR000209">
    <property type="entry name" value="Peptidase_S8/S53_dom"/>
</dbReference>
<dbReference type="AlphaFoldDB" id="K2PSZ6"/>
<dbReference type="InterPro" id="IPR034061">
    <property type="entry name" value="Peptidases_S8_Autotransporter"/>
</dbReference>
<dbReference type="Pfam" id="PF00082">
    <property type="entry name" value="Peptidase_S8"/>
    <property type="match status" value="1"/>
</dbReference>
<keyword evidence="4 5" id="KW-0720">Serine protease</keyword>
<accession>K2PSZ6</accession>
<evidence type="ECO:0000256" key="2">
    <source>
        <dbReference type="ARBA" id="ARBA00022729"/>
    </source>
</evidence>
<feature type="signal peptide" evidence="7">
    <location>
        <begin position="1"/>
        <end position="25"/>
    </location>
</feature>
<dbReference type="PROSITE" id="PS51892">
    <property type="entry name" value="SUBTILASE"/>
    <property type="match status" value="1"/>
</dbReference>
<sequence>MDFASMASRRPFAKATLLCFLFALAACGGGGEEDKAAAPQTPQTPTTPPQTPSVSGYPTFDESAAALYRQNAEFNRADPSDAEENAIRSGFGARTLCAGSNNAYCAGTSSYRLQNLDLAHSATLTDGRKVTGTGTLIAIVDDGYRFSHRELAGKEISLFTGTAAGIGSNSHGTAVAAIAAGKADGAGMMGVAPGAALHLSSWEDTADDTIIAHLAAATRDAARQGAMVQNNSWGFTEDVPVSEERSDFMASGETDYARFLAGRHGGAHSEWRSLISAYDAFQNTGVIVFANSNDATLDDAIAWSALPEFAPELSEAWITVSNALFEIDRRDGSILAADLLSAPCGSAARYCLTTDGTLRVPTDNTDNSYTLGTGTSYAAPQVAGDIALLAQAFPDLAPTEWTARLLATARRDWQGFQSTIAGETVFADGVKREYSFLYGHGVPDMKAALSPVGGLAIPTAAHISGASVPLSAGVSLEAPLIGNAIGKKLAGKTIMAIDALGTNFSISGNDIKSTNQYVRKAPSNGPGSAFETRAALQSSFAFAPVEKASSLMLQEAALPKLLFSQTFASSFGSTSFSDLMPLDKGTFLQLAGSMSPDGDAANFAASRLFSKGFLSGELAFSMNFSAGSLFGQVMSGPFLEPKSSVDMASSLALVADLGGGWSVSGFAELGSGFAQNSPEALVTTGPVSHFSGSLFAGKRNTLFLDDMARLYAGIRPTALDGTARVRLPVGRTASGSVTYELYEVELADADLPLRFGLTYDARLPRNFELGFNANADFLGGSGERPVLDMAISLHKGF</sequence>
<dbReference type="Gene3D" id="3.40.50.200">
    <property type="entry name" value="Peptidase S8/S53 domain"/>
    <property type="match status" value="1"/>
</dbReference>
<dbReference type="CDD" id="cd04848">
    <property type="entry name" value="Peptidases_S8_Autotransporter_serine_protease_like"/>
    <property type="match status" value="1"/>
</dbReference>
<dbReference type="PROSITE" id="PS00138">
    <property type="entry name" value="SUBTILASE_SER"/>
    <property type="match status" value="1"/>
</dbReference>
<evidence type="ECO:0000259" key="8">
    <source>
        <dbReference type="Pfam" id="PF00082"/>
    </source>
</evidence>
<evidence type="ECO:0000256" key="1">
    <source>
        <dbReference type="ARBA" id="ARBA00022670"/>
    </source>
</evidence>
<dbReference type="PATRIC" id="fig|1231190.3.peg.154"/>
<feature type="region of interest" description="Disordered" evidence="6">
    <location>
        <begin position="32"/>
        <end position="56"/>
    </location>
</feature>
<evidence type="ECO:0000256" key="3">
    <source>
        <dbReference type="ARBA" id="ARBA00022801"/>
    </source>
</evidence>
<evidence type="ECO:0000313" key="10">
    <source>
        <dbReference type="Proteomes" id="UP000007374"/>
    </source>
</evidence>
<reference evidence="9 10" key="1">
    <citation type="journal article" date="2012" name="J. Bacteriol.">
        <title>Genome Sequence of Nitratireductor indicus Type Strain C115.</title>
        <authorList>
            <person name="Lai Q."/>
            <person name="Li G."/>
            <person name="Yu Z."/>
            <person name="Shao Z."/>
        </authorList>
    </citation>
    <scope>NUCLEOTIDE SEQUENCE [LARGE SCALE GENOMIC DNA]</scope>
    <source>
        <strain evidence="9 10">C115</strain>
    </source>
</reference>
<name>K2PSZ6_9HYPH</name>
<evidence type="ECO:0000256" key="7">
    <source>
        <dbReference type="SAM" id="SignalP"/>
    </source>
</evidence>
<feature type="active site" description="Charge relay system" evidence="5">
    <location>
        <position position="171"/>
    </location>
</feature>
<dbReference type="Proteomes" id="UP000007374">
    <property type="component" value="Unassembled WGS sequence"/>
</dbReference>
<dbReference type="InterPro" id="IPR023828">
    <property type="entry name" value="Peptidase_S8_Ser-AS"/>
</dbReference>
<evidence type="ECO:0000256" key="5">
    <source>
        <dbReference type="PROSITE-ProRule" id="PRU01240"/>
    </source>
</evidence>
<gene>
    <name evidence="9" type="ORF">NA8A_00730</name>
</gene>
<dbReference type="eggNOG" id="COG1404">
    <property type="taxonomic scope" value="Bacteria"/>
</dbReference>
<proteinExistence type="inferred from homology"/>
<organism evidence="9 10">
    <name type="scientific">Nitratireductor indicus C115</name>
    <dbReference type="NCBI Taxonomy" id="1231190"/>
    <lineage>
        <taxon>Bacteria</taxon>
        <taxon>Pseudomonadati</taxon>
        <taxon>Pseudomonadota</taxon>
        <taxon>Alphaproteobacteria</taxon>
        <taxon>Hyphomicrobiales</taxon>
        <taxon>Phyllobacteriaceae</taxon>
        <taxon>Nitratireductor</taxon>
    </lineage>
</organism>